<dbReference type="Pfam" id="PF18785">
    <property type="entry name" value="Inv-AAD"/>
    <property type="match status" value="1"/>
</dbReference>
<dbReference type="KEGG" id="mgl:MGL_2382"/>
<feature type="transmembrane region" description="Helical" evidence="6">
    <location>
        <begin position="163"/>
        <end position="183"/>
    </location>
</feature>
<evidence type="ECO:0000256" key="5">
    <source>
        <dbReference type="ARBA" id="ARBA00023136"/>
    </source>
</evidence>
<proteinExistence type="inferred from homology"/>
<dbReference type="STRING" id="425265.A8Q3F4"/>
<sequence length="492" mass="55231">MQYDYLGNRHTLDLTHVQYSLDDPWGPYWAIVTLSPVLILAVYIAAFLQRRETIYVNVFLGQVLCEAVNSRLKKHIQQPRPTNILGTGYGMPSSHAQFCGFFCAFWGIHILAHWPKHRARLARGLYLRQFEQFLSLVFIILLTVLTCYSRHRLMYHSPAQIHVGLSTGLAIGALYYMLTEYLLRTSSILTRCRVAFYRSLPSRLLRLRDDWIVWPQGPAEETYTCWLHSLNKPVTKDHAVDASHPAHLRMLLLALQEADHCDSVPTAFSVGCVIAVNGTELCRELPEVDEPMEPLLLTTGYSRELPGNTHAEECAMEKIARHCARTPHVYNIAEARQREPLELVLYTTMEPCSERLSGNLPCAQRIQAFNQKAPMTSAFWLAKIAQDANGAVLRTDLDTTLRPLRISLVIQGVREPDDFVKCQSSRILRSAGIDVLSASPDGSPSALGLTCPNLSSIPIRVMANNPKAWLEDACLRMARKGHAASDDSSPAT</sequence>
<dbReference type="GO" id="GO:0006139">
    <property type="term" value="P:nucleobase-containing compound metabolic process"/>
    <property type="evidence" value="ECO:0007669"/>
    <property type="project" value="UniProtKB-ARBA"/>
</dbReference>
<dbReference type="PANTHER" id="PTHR11247">
    <property type="entry name" value="PALMITOYL-PROTEIN THIOESTERASE/DOLICHYLDIPHOSPHATASE 1"/>
    <property type="match status" value="1"/>
</dbReference>
<comment type="catalytic activity">
    <reaction evidence="6">
        <text>a di-trans,poly-cis-dolichyl diphosphate + H2O = a di-trans,poly-cis-dolichyl phosphate + phosphate + H(+)</text>
        <dbReference type="Rhea" id="RHEA:14385"/>
        <dbReference type="Rhea" id="RHEA-COMP:19498"/>
        <dbReference type="Rhea" id="RHEA-COMP:19506"/>
        <dbReference type="ChEBI" id="CHEBI:15377"/>
        <dbReference type="ChEBI" id="CHEBI:15378"/>
        <dbReference type="ChEBI" id="CHEBI:43474"/>
        <dbReference type="ChEBI" id="CHEBI:57497"/>
        <dbReference type="ChEBI" id="CHEBI:57683"/>
        <dbReference type="EC" id="3.6.1.43"/>
    </reaction>
</comment>
<dbReference type="Gene3D" id="3.40.140.10">
    <property type="entry name" value="Cytidine Deaminase, domain 2"/>
    <property type="match status" value="1"/>
</dbReference>
<dbReference type="InterPro" id="IPR036938">
    <property type="entry name" value="PAP2/HPO_sf"/>
</dbReference>
<dbReference type="OMA" id="GLTHVQY"/>
<keyword evidence="5 6" id="KW-0472">Membrane</keyword>
<feature type="transmembrane region" description="Helical" evidence="6">
    <location>
        <begin position="133"/>
        <end position="151"/>
    </location>
</feature>
<feature type="transmembrane region" description="Helical" evidence="6">
    <location>
        <begin position="92"/>
        <end position="112"/>
    </location>
</feature>
<evidence type="ECO:0000259" key="7">
    <source>
        <dbReference type="PROSITE" id="PS51747"/>
    </source>
</evidence>
<dbReference type="CDD" id="cd03382">
    <property type="entry name" value="PAP2_dolichyldiphosphatase"/>
    <property type="match status" value="1"/>
</dbReference>
<keyword evidence="3 6" id="KW-0378">Hydrolase</keyword>
<dbReference type="EC" id="3.6.1.43" evidence="6"/>
<comment type="pathway">
    <text evidence="6">Protein modification; protein glycosylation.</text>
</comment>
<dbReference type="AlphaFoldDB" id="A8Q3F4"/>
<dbReference type="OrthoDB" id="302705at2759"/>
<dbReference type="PROSITE" id="PS51747">
    <property type="entry name" value="CYT_DCMP_DEAMINASES_2"/>
    <property type="match status" value="1"/>
</dbReference>
<evidence type="ECO:0000256" key="1">
    <source>
        <dbReference type="ARBA" id="ARBA00004141"/>
    </source>
</evidence>
<dbReference type="EMBL" id="AAYY01000008">
    <property type="protein sequence ID" value="EDP43372.1"/>
    <property type="molecule type" value="Genomic_DNA"/>
</dbReference>
<dbReference type="GeneID" id="5854893"/>
<dbReference type="InterPro" id="IPR039667">
    <property type="entry name" value="Dolichyldiphosphatase_PAP2"/>
</dbReference>
<dbReference type="GO" id="GO:0006487">
    <property type="term" value="P:protein N-linked glycosylation"/>
    <property type="evidence" value="ECO:0007669"/>
    <property type="project" value="UniProtKB-UniRule"/>
</dbReference>
<dbReference type="UniPathway" id="UPA00378"/>
<comment type="similarity">
    <text evidence="6">Belongs to the dolichyldiphosphatase family.</text>
</comment>
<dbReference type="Gene3D" id="1.20.144.10">
    <property type="entry name" value="Phosphatidic acid phosphatase type 2/haloperoxidase"/>
    <property type="match status" value="1"/>
</dbReference>
<dbReference type="InterPro" id="IPR002125">
    <property type="entry name" value="CMP_dCMP_dom"/>
</dbReference>
<keyword evidence="2 6" id="KW-0812">Transmembrane</keyword>
<dbReference type="SUPFAM" id="SSF53927">
    <property type="entry name" value="Cytidine deaminase-like"/>
    <property type="match status" value="1"/>
</dbReference>
<dbReference type="RefSeq" id="XP_001730586.1">
    <property type="nucleotide sequence ID" value="XM_001730534.1"/>
</dbReference>
<dbReference type="VEuPathDB" id="FungiDB:MGL_2382"/>
<comment type="function">
    <text evidence="6">Required for efficient N-glycosylation. Necessary for maintaining optimal levels of dolichol-linked oligosaccharides. Hydrolyzes dolichyl pyrophosphate at a very high rate and dolichyl monophosphate at a much lower rate. Does not act on phosphatidate.</text>
</comment>
<dbReference type="PANTHER" id="PTHR11247:SF1">
    <property type="entry name" value="DOLICHYLDIPHOSPHATASE 1"/>
    <property type="match status" value="1"/>
</dbReference>
<dbReference type="InParanoid" id="A8Q3F4"/>
<dbReference type="Proteomes" id="UP000008837">
    <property type="component" value="Unassembled WGS sequence"/>
</dbReference>
<evidence type="ECO:0000256" key="6">
    <source>
        <dbReference type="RuleBase" id="RU367078"/>
    </source>
</evidence>
<dbReference type="SUPFAM" id="SSF48317">
    <property type="entry name" value="Acid phosphatase/Vanadium-dependent haloperoxidase"/>
    <property type="match status" value="1"/>
</dbReference>
<accession>A8Q3F4</accession>
<dbReference type="GO" id="GO:0008610">
    <property type="term" value="P:lipid biosynthetic process"/>
    <property type="evidence" value="ECO:0007669"/>
    <property type="project" value="TreeGrafter"/>
</dbReference>
<evidence type="ECO:0000313" key="8">
    <source>
        <dbReference type="EMBL" id="EDP43372.1"/>
    </source>
</evidence>
<feature type="transmembrane region" description="Helical" evidence="6">
    <location>
        <begin position="28"/>
        <end position="47"/>
    </location>
</feature>
<gene>
    <name evidence="8" type="ORF">MGL_2382</name>
</gene>
<dbReference type="InterPro" id="IPR016193">
    <property type="entry name" value="Cytidine_deaminase-like"/>
</dbReference>
<organism evidence="8 9">
    <name type="scientific">Malassezia globosa (strain ATCC MYA-4612 / CBS 7966)</name>
    <name type="common">Dandruff-associated fungus</name>
    <dbReference type="NCBI Taxonomy" id="425265"/>
    <lineage>
        <taxon>Eukaryota</taxon>
        <taxon>Fungi</taxon>
        <taxon>Dikarya</taxon>
        <taxon>Basidiomycota</taxon>
        <taxon>Ustilaginomycotina</taxon>
        <taxon>Malasseziomycetes</taxon>
        <taxon>Malasseziales</taxon>
        <taxon>Malasseziaceae</taxon>
        <taxon>Malassezia</taxon>
    </lineage>
</organism>
<keyword evidence="9" id="KW-1185">Reference proteome</keyword>
<keyword evidence="6" id="KW-0256">Endoplasmic reticulum</keyword>
<evidence type="ECO:0000256" key="2">
    <source>
        <dbReference type="ARBA" id="ARBA00022692"/>
    </source>
</evidence>
<evidence type="ECO:0000313" key="9">
    <source>
        <dbReference type="Proteomes" id="UP000008837"/>
    </source>
</evidence>
<dbReference type="GO" id="GO:0047874">
    <property type="term" value="F:dolichyldiphosphatase activity"/>
    <property type="evidence" value="ECO:0007669"/>
    <property type="project" value="UniProtKB-UniRule"/>
</dbReference>
<protein>
    <recommendedName>
        <fullName evidence="6">Dolichyldiphosphatase</fullName>
        <ecNumber evidence="6">3.6.1.43</ecNumber>
    </recommendedName>
</protein>
<feature type="domain" description="CMP/dCMP-type deaminase" evidence="7">
    <location>
        <begin position="245"/>
        <end position="392"/>
    </location>
</feature>
<evidence type="ECO:0000256" key="3">
    <source>
        <dbReference type="ARBA" id="ARBA00022801"/>
    </source>
</evidence>
<keyword evidence="4 6" id="KW-1133">Transmembrane helix</keyword>
<dbReference type="InterPro" id="IPR000326">
    <property type="entry name" value="PAP2/HPO"/>
</dbReference>
<dbReference type="GO" id="GO:0005789">
    <property type="term" value="C:endoplasmic reticulum membrane"/>
    <property type="evidence" value="ECO:0007669"/>
    <property type="project" value="UniProtKB-SubCell"/>
</dbReference>
<evidence type="ECO:0000256" key="4">
    <source>
        <dbReference type="ARBA" id="ARBA00022989"/>
    </source>
</evidence>
<comment type="subcellular location">
    <subcellularLocation>
        <location evidence="6">Endoplasmic reticulum membrane</location>
        <topology evidence="6">Multi-pass membrane protein</topology>
    </subcellularLocation>
    <subcellularLocation>
        <location evidence="1">Membrane</location>
        <topology evidence="1">Multi-pass membrane protein</topology>
    </subcellularLocation>
</comment>
<reference evidence="8 9" key="1">
    <citation type="journal article" date="2007" name="Proc. Natl. Acad. Sci. U.S.A.">
        <title>Dandruff-associated Malassezia genomes reveal convergent and divergent virulence traits shared with plant and human fungal pathogens.</title>
        <authorList>
            <person name="Xu J."/>
            <person name="Saunders C.W."/>
            <person name="Hu P."/>
            <person name="Grant R.A."/>
            <person name="Boekhout T."/>
            <person name="Kuramae E.E."/>
            <person name="Kronstad J.W."/>
            <person name="Deangelis Y.M."/>
            <person name="Reeder N.L."/>
            <person name="Johnstone K.R."/>
            <person name="Leland M."/>
            <person name="Fieno A.M."/>
            <person name="Begley W.M."/>
            <person name="Sun Y."/>
            <person name="Lacey M.P."/>
            <person name="Chaudhary T."/>
            <person name="Keough T."/>
            <person name="Chu L."/>
            <person name="Sears R."/>
            <person name="Yuan B."/>
            <person name="Dawson T.L.Jr."/>
        </authorList>
    </citation>
    <scope>NUCLEOTIDE SEQUENCE [LARGE SCALE GENOMIC DNA]</scope>
    <source>
        <strain evidence="9">ATCC MYA-4612 / CBS 7966</strain>
    </source>
</reference>
<name>A8Q3F4_MALGO</name>
<dbReference type="Pfam" id="PF01569">
    <property type="entry name" value="PAP2"/>
    <property type="match status" value="1"/>
</dbReference>
<comment type="caution">
    <text evidence="8">The sequence shown here is derived from an EMBL/GenBank/DDBJ whole genome shotgun (WGS) entry which is preliminary data.</text>
</comment>